<organism evidence="6 7">
    <name type="scientific">Halocynthiibacter styelae</name>
    <dbReference type="NCBI Taxonomy" id="2761955"/>
    <lineage>
        <taxon>Bacteria</taxon>
        <taxon>Pseudomonadati</taxon>
        <taxon>Pseudomonadota</taxon>
        <taxon>Alphaproteobacteria</taxon>
        <taxon>Rhodobacterales</taxon>
        <taxon>Paracoccaceae</taxon>
        <taxon>Halocynthiibacter</taxon>
    </lineage>
</organism>
<dbReference type="CDD" id="cd11614">
    <property type="entry name" value="SAF_CpaB_FlgA_like"/>
    <property type="match status" value="1"/>
</dbReference>
<accession>A0A8J7IZQ6</accession>
<gene>
    <name evidence="6" type="primary">flgA</name>
    <name evidence="6" type="ORF">H1D41_15880</name>
</gene>
<dbReference type="Pfam" id="PF13144">
    <property type="entry name" value="ChapFlgA"/>
    <property type="match status" value="1"/>
</dbReference>
<dbReference type="Proteomes" id="UP000640583">
    <property type="component" value="Unassembled WGS sequence"/>
</dbReference>
<evidence type="ECO:0000313" key="6">
    <source>
        <dbReference type="EMBL" id="MBI1495124.1"/>
    </source>
</evidence>
<dbReference type="InterPro" id="IPR017585">
    <property type="entry name" value="SAF_FlgA"/>
</dbReference>
<keyword evidence="4" id="KW-1005">Bacterial flagellum biogenesis</keyword>
<comment type="function">
    <text evidence="4">Involved in the assembly process of the P-ring formation. It may associate with FlgF on the rod constituting a structure essential for the P-ring assembly or may act as a modulator protein for the P-ring assembly.</text>
</comment>
<dbReference type="InterPro" id="IPR013974">
    <property type="entry name" value="SAF"/>
</dbReference>
<dbReference type="GO" id="GO:0042597">
    <property type="term" value="C:periplasmic space"/>
    <property type="evidence" value="ECO:0007669"/>
    <property type="project" value="UniProtKB-SubCell"/>
</dbReference>
<evidence type="ECO:0000256" key="2">
    <source>
        <dbReference type="ARBA" id="ARBA00022729"/>
    </source>
</evidence>
<dbReference type="SMART" id="SM00858">
    <property type="entry name" value="SAF"/>
    <property type="match status" value="1"/>
</dbReference>
<reference evidence="6" key="1">
    <citation type="submission" date="2020-10" db="EMBL/GenBank/DDBJ databases">
        <title>Paenihalocynthiibacter styelae gen. nov., sp. nov., isolated from stalked sea squirt Styela clava.</title>
        <authorList>
            <person name="Kim Y.-O."/>
            <person name="Yoon J.-H."/>
        </authorList>
    </citation>
    <scope>NUCLEOTIDE SEQUENCE</scope>
    <source>
        <strain evidence="6">MYP1-1</strain>
    </source>
</reference>
<sequence length="141" mass="15206">MKHLIFISSLWFFMWESALAETLIAARTIRSQTILHASDLIVSEGTATGSFTQVSDVEGLETRVTLYAGRPIRPGDVGPATVVQRNQVVPLIYSSAGLLITTEGRALDRAAPGEFVRIMNLSSRTTVSGRAMADGSVLVQN</sequence>
<keyword evidence="7" id="KW-1185">Reference proteome</keyword>
<feature type="domain" description="SAF" evidence="5">
    <location>
        <begin position="20"/>
        <end position="78"/>
    </location>
</feature>
<keyword evidence="6" id="KW-0969">Cilium</keyword>
<proteinExistence type="inferred from homology"/>
<evidence type="ECO:0000256" key="1">
    <source>
        <dbReference type="ARBA" id="ARBA00004418"/>
    </source>
</evidence>
<keyword evidence="2" id="KW-0732">Signal</keyword>
<comment type="similarity">
    <text evidence="4">Belongs to the FlgA family.</text>
</comment>
<dbReference type="PANTHER" id="PTHR36307:SF1">
    <property type="entry name" value="FLAGELLA BASAL BODY P-RING FORMATION PROTEIN FLGA"/>
    <property type="match status" value="1"/>
</dbReference>
<evidence type="ECO:0000256" key="3">
    <source>
        <dbReference type="ARBA" id="ARBA00022764"/>
    </source>
</evidence>
<dbReference type="AlphaFoldDB" id="A0A8J7IZQ6"/>
<evidence type="ECO:0000313" key="7">
    <source>
        <dbReference type="Proteomes" id="UP000640583"/>
    </source>
</evidence>
<evidence type="ECO:0000259" key="5">
    <source>
        <dbReference type="SMART" id="SM00858"/>
    </source>
</evidence>
<dbReference type="Gene3D" id="2.30.30.760">
    <property type="match status" value="1"/>
</dbReference>
<dbReference type="RefSeq" id="WP_228849845.1">
    <property type="nucleotide sequence ID" value="NZ_JADCKQ010000015.1"/>
</dbReference>
<keyword evidence="6" id="KW-0282">Flagellum</keyword>
<name>A0A8J7IZQ6_9RHOB</name>
<dbReference type="PANTHER" id="PTHR36307">
    <property type="entry name" value="FLAGELLA BASAL BODY P-RING FORMATION PROTEIN FLGA"/>
    <property type="match status" value="1"/>
</dbReference>
<comment type="subcellular location">
    <subcellularLocation>
        <location evidence="1 4">Periplasm</location>
    </subcellularLocation>
</comment>
<dbReference type="EMBL" id="JADCKQ010000015">
    <property type="protein sequence ID" value="MBI1495124.1"/>
    <property type="molecule type" value="Genomic_DNA"/>
</dbReference>
<comment type="caution">
    <text evidence="6">The sequence shown here is derived from an EMBL/GenBank/DDBJ whole genome shotgun (WGS) entry which is preliminary data.</text>
</comment>
<keyword evidence="6" id="KW-0966">Cell projection</keyword>
<dbReference type="InterPro" id="IPR039246">
    <property type="entry name" value="Flagellar_FlgA"/>
</dbReference>
<dbReference type="NCBIfam" id="TIGR03170">
    <property type="entry name" value="flgA_cterm"/>
    <property type="match status" value="1"/>
</dbReference>
<evidence type="ECO:0000256" key="4">
    <source>
        <dbReference type="RuleBase" id="RU362063"/>
    </source>
</evidence>
<keyword evidence="3 4" id="KW-0574">Periplasm</keyword>
<dbReference type="GO" id="GO:0044780">
    <property type="term" value="P:bacterial-type flagellum assembly"/>
    <property type="evidence" value="ECO:0007669"/>
    <property type="project" value="InterPro"/>
</dbReference>
<protein>
    <recommendedName>
        <fullName evidence="4">Flagella basal body P-ring formation protein FlgA</fullName>
    </recommendedName>
</protein>